<reference evidence="2" key="1">
    <citation type="journal article" date="2023" name="Front. Plant Sci.">
        <title>Chromosomal-level genome assembly of Melastoma candidum provides insights into trichome evolution.</title>
        <authorList>
            <person name="Zhong Y."/>
            <person name="Wu W."/>
            <person name="Sun C."/>
            <person name="Zou P."/>
            <person name="Liu Y."/>
            <person name="Dai S."/>
            <person name="Zhou R."/>
        </authorList>
    </citation>
    <scope>NUCLEOTIDE SEQUENCE [LARGE SCALE GENOMIC DNA]</scope>
</reference>
<keyword evidence="2" id="KW-1185">Reference proteome</keyword>
<sequence>MEERRLNLNTPLLSVRRNLSSVASLTSLKARTAESSRPNIRNGNRSMDPVTEPVSVPFTWEQVPGRAKDDGEREFLHSDETLPATPVLAARNSTTIHVDNCSDREFREISQMEKGSVTDDDDMYSDVVDMMSPTSSVLIGYSVSGLSGSDGPAMKRSGTFSADSQTRDFMMGRFLPAARAMAMAAESSLHCTLKNQHLLLTEQPHEVEQPQALAIESRTPSRQHNMEIVQYFTQPLPQTESSEEEVEGGAAAEEYCCQYNSMPGKGCGLLPQLCLRSSSRLLNPVPGLKSRIKNLMPFVPAIRKDPKGESRSAENFHLPVLRVQSAGAPQKSEYQIGNLNLKGDLVKPPGRSSRLNFSGDLRKIGRLSPFRSRRNDVTAAEKSELPHPTLAVPHLGGFRRVSLSGELRPTTRKSSPFRSPRKENATFEKHESPRTSHAVLPFRGSGRANLSGELRMTGGLSPFRPPRNDVALSRVNFSGELRLTGGVSPFRPPRNDVASTRVNMSGELQTTGGVSPFRPPRKDVASSRVNLSGELGTTGRLSSFMASRNDAVASGLSQTSYIVPTLGGLGRRNFSGELRMAGQLSPFRRELSHPSYVVPPVGWSSRRNFSGELQTHHGLSPTRPLRNQNTCATLQKNESMRTAGPASERTLYVDKVTTGRNSCSDSNLLNREAGIDPVAKEIAAREVECLKVVIREEASKEVDNSVLDPSLPIPSLRSPSQSWLWRTLPSIGAAGSRFPSPQKTRPLSPMKNNNSDKGRADAKWETIVKTSKTYHDHTRYSEELIEHVSRQCKS</sequence>
<organism evidence="1 2">
    <name type="scientific">Melastoma candidum</name>
    <dbReference type="NCBI Taxonomy" id="119954"/>
    <lineage>
        <taxon>Eukaryota</taxon>
        <taxon>Viridiplantae</taxon>
        <taxon>Streptophyta</taxon>
        <taxon>Embryophyta</taxon>
        <taxon>Tracheophyta</taxon>
        <taxon>Spermatophyta</taxon>
        <taxon>Magnoliopsida</taxon>
        <taxon>eudicotyledons</taxon>
        <taxon>Gunneridae</taxon>
        <taxon>Pentapetalae</taxon>
        <taxon>rosids</taxon>
        <taxon>malvids</taxon>
        <taxon>Myrtales</taxon>
        <taxon>Melastomataceae</taxon>
        <taxon>Melastomatoideae</taxon>
        <taxon>Melastomateae</taxon>
        <taxon>Melastoma</taxon>
    </lineage>
</organism>
<comment type="caution">
    <text evidence="1">The sequence shown here is derived from an EMBL/GenBank/DDBJ whole genome shotgun (WGS) entry which is preliminary data.</text>
</comment>
<evidence type="ECO:0000313" key="1">
    <source>
        <dbReference type="EMBL" id="KAI4371775.1"/>
    </source>
</evidence>
<protein>
    <submittedName>
        <fullName evidence="1">Uncharacterized protein</fullName>
    </submittedName>
</protein>
<evidence type="ECO:0000313" key="2">
    <source>
        <dbReference type="Proteomes" id="UP001057402"/>
    </source>
</evidence>
<dbReference type="EMBL" id="CM042883">
    <property type="protein sequence ID" value="KAI4371775.1"/>
    <property type="molecule type" value="Genomic_DNA"/>
</dbReference>
<accession>A0ACB9QYP7</accession>
<proteinExistence type="predicted"/>
<gene>
    <name evidence="1" type="ORF">MLD38_010085</name>
</gene>
<name>A0ACB9QYP7_9MYRT</name>
<dbReference type="Proteomes" id="UP001057402">
    <property type="component" value="Chromosome 4"/>
</dbReference>